<dbReference type="RefSeq" id="XP_060384026.1">
    <property type="nucleotide sequence ID" value="XM_060521220.1"/>
</dbReference>
<comment type="caution">
    <text evidence="2">The sequence shown here is derived from an EMBL/GenBank/DDBJ whole genome shotgun (WGS) entry which is preliminary data.</text>
</comment>
<dbReference type="EMBL" id="MLFU01000013">
    <property type="protein sequence ID" value="KAK1502377.1"/>
    <property type="molecule type" value="Genomic_DNA"/>
</dbReference>
<gene>
    <name evidence="2" type="ORF">CTAM01_05190</name>
</gene>
<evidence type="ECO:0000313" key="2">
    <source>
        <dbReference type="EMBL" id="KAK1502377.1"/>
    </source>
</evidence>
<dbReference type="GeneID" id="85405458"/>
<protein>
    <submittedName>
        <fullName evidence="2">Uncharacterized protein</fullName>
    </submittedName>
</protein>
<sequence>MLVVAQDRAELAGSDKANVRRECCHAILHPAVWTREYKTRQPSRLFLPVARGCVLKSCCPGGRIQDYQRRDEEIVSSNGVPLMIQRARQYKKIKGRDIGNNTHAAPEGANEVETWRDTQRTTVPQARQREREREPLEDFGPWGMRDMGPVWRVC</sequence>
<feature type="compositionally biased region" description="Basic and acidic residues" evidence="1">
    <location>
        <begin position="127"/>
        <end position="136"/>
    </location>
</feature>
<organism evidence="2 3">
    <name type="scientific">Colletotrichum tamarilloi</name>
    <dbReference type="NCBI Taxonomy" id="1209934"/>
    <lineage>
        <taxon>Eukaryota</taxon>
        <taxon>Fungi</taxon>
        <taxon>Dikarya</taxon>
        <taxon>Ascomycota</taxon>
        <taxon>Pezizomycotina</taxon>
        <taxon>Sordariomycetes</taxon>
        <taxon>Hypocreomycetidae</taxon>
        <taxon>Glomerellales</taxon>
        <taxon>Glomerellaceae</taxon>
        <taxon>Colletotrichum</taxon>
        <taxon>Colletotrichum acutatum species complex</taxon>
    </lineage>
</organism>
<evidence type="ECO:0000313" key="3">
    <source>
        <dbReference type="Proteomes" id="UP001227543"/>
    </source>
</evidence>
<evidence type="ECO:0000256" key="1">
    <source>
        <dbReference type="SAM" id="MobiDB-lite"/>
    </source>
</evidence>
<name>A0ABQ9RFU0_9PEZI</name>
<accession>A0ABQ9RFU0</accession>
<proteinExistence type="predicted"/>
<reference evidence="2 3" key="1">
    <citation type="submission" date="2016-10" db="EMBL/GenBank/DDBJ databases">
        <title>The genome sequence of Colletotrichum fioriniae PJ7.</title>
        <authorList>
            <person name="Baroncelli R."/>
        </authorList>
    </citation>
    <scope>NUCLEOTIDE SEQUENCE [LARGE SCALE GENOMIC DNA]</scope>
    <source>
        <strain evidence="2 3">Tom-12</strain>
    </source>
</reference>
<dbReference type="Proteomes" id="UP001227543">
    <property type="component" value="Unassembled WGS sequence"/>
</dbReference>
<keyword evidence="3" id="KW-1185">Reference proteome</keyword>
<feature type="region of interest" description="Disordered" evidence="1">
    <location>
        <begin position="98"/>
        <end position="141"/>
    </location>
</feature>